<dbReference type="InterPro" id="IPR057903">
    <property type="entry name" value="Phage_N4_Gp8"/>
</dbReference>
<sequence length="70" mass="7920">MRKNSYNYRVQRGAKGSWLVTANDTIYRVHRGIVSGTWYVTITGASLFNAGTLRDCVIWIILREGLTDAI</sequence>
<accession>A0A191ZCM9</accession>
<dbReference type="RefSeq" id="YP_009286135.1">
    <property type="nucleotide sequence ID" value="NC_031062.2"/>
</dbReference>
<dbReference type="KEGG" id="vg:29065772"/>
<proteinExistence type="predicted"/>
<protein>
    <submittedName>
        <fullName evidence="1">Uncharacterized protein</fullName>
    </submittedName>
</protein>
<organism evidence="1 2">
    <name type="scientific">Erwinia phage vB_EamP_Frozen</name>
    <dbReference type="NCBI Taxonomy" id="1852641"/>
    <lineage>
        <taxon>Viruses</taxon>
        <taxon>Duplodnaviria</taxon>
        <taxon>Heunggongvirae</taxon>
        <taxon>Uroviricota</taxon>
        <taxon>Caudoviricetes</taxon>
        <taxon>Schitoviridae</taxon>
        <taxon>Erskinevirinae</taxon>
        <taxon>Johnsonvirus</taxon>
        <taxon>Johnsonvirus frozen</taxon>
    </lineage>
</organism>
<gene>
    <name evidence="1" type="ORF">FROZEN_6</name>
</gene>
<evidence type="ECO:0000313" key="1">
    <source>
        <dbReference type="EMBL" id="ANJ65138.1"/>
    </source>
</evidence>
<name>A0A191ZCM9_9CAUD</name>
<dbReference type="Proteomes" id="UP000202061">
    <property type="component" value="Segment"/>
</dbReference>
<keyword evidence="2" id="KW-1185">Reference proteome</keyword>
<dbReference type="GeneID" id="29065772"/>
<evidence type="ECO:0000313" key="2">
    <source>
        <dbReference type="Proteomes" id="UP000202061"/>
    </source>
</evidence>
<reference evidence="1" key="1">
    <citation type="submission" date="2017-06" db="EMBL/GenBank/DDBJ databases">
        <authorList>
            <person name="Berg J.A."/>
            <person name="Peck M.D."/>
            <person name="Grossarth S.E."/>
            <person name="Jarvis T.M."/>
            <person name="Merrill B.D."/>
            <person name="Breakwell D.P."/>
            <person name="Burnett S.H."/>
            <person name="Grose J.H."/>
        </authorList>
    </citation>
    <scope>NUCLEOTIDE SEQUENCE [LARGE SCALE GENOMIC DNA]</scope>
</reference>
<dbReference type="EMBL" id="KX098389">
    <property type="protein sequence ID" value="ANJ65138.1"/>
    <property type="molecule type" value="Genomic_DNA"/>
</dbReference>
<dbReference type="Pfam" id="PF25713">
    <property type="entry name" value="N4_GP8"/>
    <property type="match status" value="1"/>
</dbReference>